<evidence type="ECO:0000313" key="2">
    <source>
        <dbReference type="EMBL" id="KAJ7752160.1"/>
    </source>
</evidence>
<accession>A0AAD7IWX4</accession>
<proteinExistence type="predicted"/>
<feature type="region of interest" description="Disordered" evidence="1">
    <location>
        <begin position="564"/>
        <end position="649"/>
    </location>
</feature>
<comment type="caution">
    <text evidence="2">The sequence shown here is derived from an EMBL/GenBank/DDBJ whole genome shotgun (WGS) entry which is preliminary data.</text>
</comment>
<feature type="region of interest" description="Disordered" evidence="1">
    <location>
        <begin position="357"/>
        <end position="421"/>
    </location>
</feature>
<feature type="compositionally biased region" description="Acidic residues" evidence="1">
    <location>
        <begin position="385"/>
        <end position="394"/>
    </location>
</feature>
<feature type="region of interest" description="Disordered" evidence="1">
    <location>
        <begin position="524"/>
        <end position="543"/>
    </location>
</feature>
<evidence type="ECO:0000256" key="1">
    <source>
        <dbReference type="SAM" id="MobiDB-lite"/>
    </source>
</evidence>
<gene>
    <name evidence="2" type="ORF">B0H16DRAFT_1723929</name>
</gene>
<organism evidence="2 3">
    <name type="scientific">Mycena metata</name>
    <dbReference type="NCBI Taxonomy" id="1033252"/>
    <lineage>
        <taxon>Eukaryota</taxon>
        <taxon>Fungi</taxon>
        <taxon>Dikarya</taxon>
        <taxon>Basidiomycota</taxon>
        <taxon>Agaricomycotina</taxon>
        <taxon>Agaricomycetes</taxon>
        <taxon>Agaricomycetidae</taxon>
        <taxon>Agaricales</taxon>
        <taxon>Marasmiineae</taxon>
        <taxon>Mycenaceae</taxon>
        <taxon>Mycena</taxon>
    </lineage>
</organism>
<dbReference type="Proteomes" id="UP001215598">
    <property type="component" value="Unassembled WGS sequence"/>
</dbReference>
<reference evidence="2" key="1">
    <citation type="submission" date="2023-03" db="EMBL/GenBank/DDBJ databases">
        <title>Massive genome expansion in bonnet fungi (Mycena s.s.) driven by repeated elements and novel gene families across ecological guilds.</title>
        <authorList>
            <consortium name="Lawrence Berkeley National Laboratory"/>
            <person name="Harder C.B."/>
            <person name="Miyauchi S."/>
            <person name="Viragh M."/>
            <person name="Kuo A."/>
            <person name="Thoen E."/>
            <person name="Andreopoulos B."/>
            <person name="Lu D."/>
            <person name="Skrede I."/>
            <person name="Drula E."/>
            <person name="Henrissat B."/>
            <person name="Morin E."/>
            <person name="Kohler A."/>
            <person name="Barry K."/>
            <person name="LaButti K."/>
            <person name="Morin E."/>
            <person name="Salamov A."/>
            <person name="Lipzen A."/>
            <person name="Mereny Z."/>
            <person name="Hegedus B."/>
            <person name="Baldrian P."/>
            <person name="Stursova M."/>
            <person name="Weitz H."/>
            <person name="Taylor A."/>
            <person name="Grigoriev I.V."/>
            <person name="Nagy L.G."/>
            <person name="Martin F."/>
            <person name="Kauserud H."/>
        </authorList>
    </citation>
    <scope>NUCLEOTIDE SEQUENCE</scope>
    <source>
        <strain evidence="2">CBHHK182m</strain>
    </source>
</reference>
<feature type="compositionally biased region" description="Polar residues" evidence="1">
    <location>
        <begin position="406"/>
        <end position="421"/>
    </location>
</feature>
<feature type="compositionally biased region" description="Polar residues" evidence="1">
    <location>
        <begin position="11"/>
        <end position="22"/>
    </location>
</feature>
<sequence length="649" mass="70549">MARSHPAPHATRNTGRQVQLSRTGRPGLSKAHKASQALRLAGPRKRRLEFQEEIDKEFGRRATVLQRIATTHEKKLAYVRSILSRTTGCKATHAPSLHHALIHQRWLDAQADGRTTTLTELKQSLKEDLESGEFDMESIDEKEKDRLLQQALNHRMNKRCGIRGTTKASQTDVTQSVMGVADTFDDLNFRTGTRAFAVFSRGNAGNPTKPHIVDSGDSMSFLMEVYGISPIDFLRSFEGYCVTRDDGIHEKDDVDSVRKSVSKLLTNGLRRVKNSTTLTMECVNYETAIREGKGVELAGWPADVPLTRPATWNKETGRRIRDMLHSGGIHWVTMTRTQHAALIEENNVKRAALGAGALRQRAARSDKAVPRGPRKKKGKAAKEVTEEEEEEEGSDRDQNVPPMLPQTRSIAPSATGTSIGASAQSHGVEYGAIQRQSTSLFPSLHYDPAPETVTAPAPLNLDRPDEPFFISASNLDDLNALMNDISSNGLLPEANTLGQQVFGSGSSAASFDFTTSWNDLRNGAASSSNNLPNGGASSATLPTSATQEPMLPLRVPTASSMQVQAVSAQVLAGSSEEEEDPDTPPKKQCKKRKDAGVSRKAGMGKATDDAPAGEAPVKTRKKHVTLGYHGRTSLPLAARATRRGAAPSF</sequence>
<name>A0AAD7IWX4_9AGAR</name>
<keyword evidence="3" id="KW-1185">Reference proteome</keyword>
<protein>
    <submittedName>
        <fullName evidence="2">Uncharacterized protein</fullName>
    </submittedName>
</protein>
<evidence type="ECO:0000313" key="3">
    <source>
        <dbReference type="Proteomes" id="UP001215598"/>
    </source>
</evidence>
<dbReference type="EMBL" id="JARKIB010000060">
    <property type="protein sequence ID" value="KAJ7752160.1"/>
    <property type="molecule type" value="Genomic_DNA"/>
</dbReference>
<feature type="region of interest" description="Disordered" evidence="1">
    <location>
        <begin position="1"/>
        <end position="43"/>
    </location>
</feature>
<dbReference type="AlphaFoldDB" id="A0AAD7IWX4"/>